<evidence type="ECO:0000256" key="4">
    <source>
        <dbReference type="ARBA" id="ARBA00022989"/>
    </source>
</evidence>
<dbReference type="RefSeq" id="XP_013930715.1">
    <property type="nucleotide sequence ID" value="XM_014075240.1"/>
</dbReference>
<keyword evidence="4 6" id="KW-1133">Transmembrane helix</keyword>
<evidence type="ECO:0000256" key="5">
    <source>
        <dbReference type="ARBA" id="ARBA00023136"/>
    </source>
</evidence>
<keyword evidence="3 6" id="KW-0812">Transmembrane</keyword>
<name>A0A6I9Z4D6_9SAUR</name>
<dbReference type="GeneID" id="106556251"/>
<evidence type="ECO:0000256" key="6">
    <source>
        <dbReference type="SAM" id="Phobius"/>
    </source>
</evidence>
<evidence type="ECO:0000256" key="2">
    <source>
        <dbReference type="ARBA" id="ARBA00022448"/>
    </source>
</evidence>
<evidence type="ECO:0000256" key="1">
    <source>
        <dbReference type="ARBA" id="ARBA00004141"/>
    </source>
</evidence>
<dbReference type="SUPFAM" id="SSF103473">
    <property type="entry name" value="MFS general substrate transporter"/>
    <property type="match status" value="1"/>
</dbReference>
<feature type="transmembrane region" description="Helical" evidence="6">
    <location>
        <begin position="59"/>
        <end position="80"/>
    </location>
</feature>
<dbReference type="KEGG" id="tsr:106556251"/>
<reference evidence="8" key="1">
    <citation type="submission" date="2025-08" db="UniProtKB">
        <authorList>
            <consortium name="RefSeq"/>
        </authorList>
    </citation>
    <scope>IDENTIFICATION</scope>
    <source>
        <tissue evidence="8">Skeletal muscle</tissue>
    </source>
</reference>
<accession>A0A6I9Z4D6</accession>
<protein>
    <submittedName>
        <fullName evidence="8">Solute carrier family 2, facilitated glucose transporter member 5-like</fullName>
    </submittedName>
</protein>
<dbReference type="Proteomes" id="UP000504617">
    <property type="component" value="Unplaced"/>
</dbReference>
<dbReference type="PANTHER" id="PTHR23503:SF8">
    <property type="entry name" value="FACILITATED GLUCOSE TRANSPORTER PROTEIN 1"/>
    <property type="match status" value="1"/>
</dbReference>
<dbReference type="GO" id="GO:0046323">
    <property type="term" value="P:D-glucose import"/>
    <property type="evidence" value="ECO:0007669"/>
    <property type="project" value="TreeGrafter"/>
</dbReference>
<dbReference type="GO" id="GO:0070837">
    <property type="term" value="P:dehydroascorbic acid transport"/>
    <property type="evidence" value="ECO:0007669"/>
    <property type="project" value="TreeGrafter"/>
</dbReference>
<dbReference type="Gene3D" id="1.20.1250.20">
    <property type="entry name" value="MFS general substrate transporter like domains"/>
    <property type="match status" value="1"/>
</dbReference>
<sequence length="146" mass="16438">MCSISNIVLVFTLQNRTVTAAFITLILTILFFLGYISGPASVLVLIIGELFLQSSRASAYVLAGLISWGINFVSLMLFLLTNSYLGSYYLVLYWPFIILTLIYIFWVIPDTTSKTFEEIQESIEARRGPSRNSRKITAESSFSLQN</sequence>
<dbReference type="InterPro" id="IPR036259">
    <property type="entry name" value="MFS_trans_sf"/>
</dbReference>
<evidence type="ECO:0000313" key="7">
    <source>
        <dbReference type="Proteomes" id="UP000504617"/>
    </source>
</evidence>
<comment type="subcellular location">
    <subcellularLocation>
        <location evidence="1">Membrane</location>
        <topology evidence="1">Multi-pass membrane protein</topology>
    </subcellularLocation>
</comment>
<dbReference type="InterPro" id="IPR005828">
    <property type="entry name" value="MFS_sugar_transport-like"/>
</dbReference>
<organism evidence="7 8">
    <name type="scientific">Thamnophis sirtalis</name>
    <dbReference type="NCBI Taxonomy" id="35019"/>
    <lineage>
        <taxon>Eukaryota</taxon>
        <taxon>Metazoa</taxon>
        <taxon>Chordata</taxon>
        <taxon>Craniata</taxon>
        <taxon>Vertebrata</taxon>
        <taxon>Euteleostomi</taxon>
        <taxon>Lepidosauria</taxon>
        <taxon>Squamata</taxon>
        <taxon>Bifurcata</taxon>
        <taxon>Unidentata</taxon>
        <taxon>Episquamata</taxon>
        <taxon>Toxicofera</taxon>
        <taxon>Serpentes</taxon>
        <taxon>Colubroidea</taxon>
        <taxon>Colubridae</taxon>
        <taxon>Natricinae</taxon>
        <taxon>Thamnophis</taxon>
    </lineage>
</organism>
<evidence type="ECO:0000313" key="8">
    <source>
        <dbReference type="RefSeq" id="XP_013930715.1"/>
    </source>
</evidence>
<dbReference type="AlphaFoldDB" id="A0A6I9Z4D6"/>
<dbReference type="Pfam" id="PF00083">
    <property type="entry name" value="Sugar_tr"/>
    <property type="match status" value="1"/>
</dbReference>
<keyword evidence="7" id="KW-1185">Reference proteome</keyword>
<dbReference type="InterPro" id="IPR045263">
    <property type="entry name" value="GLUT"/>
</dbReference>
<evidence type="ECO:0000256" key="3">
    <source>
        <dbReference type="ARBA" id="ARBA00022692"/>
    </source>
</evidence>
<keyword evidence="5 6" id="KW-0472">Membrane</keyword>
<gene>
    <name evidence="8" type="primary">LOC106556251</name>
</gene>
<keyword evidence="2" id="KW-0813">Transport</keyword>
<proteinExistence type="predicted"/>
<dbReference type="OrthoDB" id="4540492at2759"/>
<feature type="transmembrane region" description="Helical" evidence="6">
    <location>
        <begin position="86"/>
        <end position="108"/>
    </location>
</feature>
<dbReference type="GO" id="GO:0055056">
    <property type="term" value="F:D-glucose transmembrane transporter activity"/>
    <property type="evidence" value="ECO:0007669"/>
    <property type="project" value="TreeGrafter"/>
</dbReference>
<dbReference type="PANTHER" id="PTHR23503">
    <property type="entry name" value="SOLUTE CARRIER FAMILY 2"/>
    <property type="match status" value="1"/>
</dbReference>
<dbReference type="GO" id="GO:0005886">
    <property type="term" value="C:plasma membrane"/>
    <property type="evidence" value="ECO:0007669"/>
    <property type="project" value="TreeGrafter"/>
</dbReference>
<feature type="transmembrane region" description="Helical" evidence="6">
    <location>
        <begin position="20"/>
        <end position="47"/>
    </location>
</feature>